<gene>
    <name evidence="5" type="primary">LOC104605879</name>
</gene>
<dbReference type="PROSITE" id="PS00018">
    <property type="entry name" value="EF_HAND_1"/>
    <property type="match status" value="3"/>
</dbReference>
<evidence type="ECO:0000256" key="2">
    <source>
        <dbReference type="ARBA" id="ARBA00022737"/>
    </source>
</evidence>
<dbReference type="KEGG" id="nnu:104605879"/>
<dbReference type="InterPro" id="IPR018247">
    <property type="entry name" value="EF_Hand_1_Ca_BS"/>
</dbReference>
<keyword evidence="2" id="KW-0677">Repeat</keyword>
<dbReference type="OMA" id="FKNMMKY"/>
<evidence type="ECO:0000256" key="1">
    <source>
        <dbReference type="ARBA" id="ARBA00022723"/>
    </source>
</evidence>
<dbReference type="PANTHER" id="PTHR10891">
    <property type="entry name" value="EF-HAND CALCIUM-BINDING DOMAIN CONTAINING PROTEIN"/>
    <property type="match status" value="1"/>
</dbReference>
<dbReference type="InterPro" id="IPR039647">
    <property type="entry name" value="EF_hand_pair_protein_CML-like"/>
</dbReference>
<protein>
    <submittedName>
        <fullName evidence="5">Probable calcium-binding protein CML44</fullName>
    </submittedName>
</protein>
<keyword evidence="4" id="KW-1185">Reference proteome</keyword>
<dbReference type="InterPro" id="IPR011992">
    <property type="entry name" value="EF-hand-dom_pair"/>
</dbReference>
<evidence type="ECO:0000256" key="3">
    <source>
        <dbReference type="ARBA" id="ARBA00022837"/>
    </source>
</evidence>
<dbReference type="GO" id="GO:0005509">
    <property type="term" value="F:calcium ion binding"/>
    <property type="evidence" value="ECO:0000318"/>
    <property type="project" value="GO_Central"/>
</dbReference>
<evidence type="ECO:0000313" key="5">
    <source>
        <dbReference type="RefSeq" id="XP_010269117.1"/>
    </source>
</evidence>
<dbReference type="FunFam" id="1.10.238.10:FF:000001">
    <property type="entry name" value="Calmodulin 1"/>
    <property type="match status" value="1"/>
</dbReference>
<dbReference type="InterPro" id="IPR002048">
    <property type="entry name" value="EF_hand_dom"/>
</dbReference>
<proteinExistence type="predicted"/>
<dbReference type="OrthoDB" id="26525at2759"/>
<dbReference type="PROSITE" id="PS50222">
    <property type="entry name" value="EF_HAND_2"/>
    <property type="match status" value="3"/>
</dbReference>
<organism evidence="4 5">
    <name type="scientific">Nelumbo nucifera</name>
    <name type="common">Sacred lotus</name>
    <dbReference type="NCBI Taxonomy" id="4432"/>
    <lineage>
        <taxon>Eukaryota</taxon>
        <taxon>Viridiplantae</taxon>
        <taxon>Streptophyta</taxon>
        <taxon>Embryophyta</taxon>
        <taxon>Tracheophyta</taxon>
        <taxon>Spermatophyta</taxon>
        <taxon>Magnoliopsida</taxon>
        <taxon>Proteales</taxon>
        <taxon>Nelumbonaceae</taxon>
        <taxon>Nelumbo</taxon>
    </lineage>
</organism>
<accession>A0A1U8B0Q7</accession>
<dbReference type="AlphaFoldDB" id="A0A1U8B0Q7"/>
<keyword evidence="3" id="KW-0106">Calcium</keyword>
<dbReference type="Pfam" id="PF13202">
    <property type="entry name" value="EF-hand_5"/>
    <property type="match status" value="1"/>
</dbReference>
<evidence type="ECO:0000313" key="4">
    <source>
        <dbReference type="Proteomes" id="UP000189703"/>
    </source>
</evidence>
<keyword evidence="1" id="KW-0479">Metal-binding</keyword>
<dbReference type="FunCoup" id="A0A1U8B0Q7">
    <property type="interactions" value="167"/>
</dbReference>
<dbReference type="Pfam" id="PF13499">
    <property type="entry name" value="EF-hand_7"/>
    <property type="match status" value="1"/>
</dbReference>
<dbReference type="STRING" id="4432.A0A1U8B0Q7"/>
<dbReference type="CDD" id="cd00051">
    <property type="entry name" value="EFh"/>
    <property type="match status" value="1"/>
</dbReference>
<dbReference type="SUPFAM" id="SSF47473">
    <property type="entry name" value="EF-hand"/>
    <property type="match status" value="1"/>
</dbReference>
<dbReference type="RefSeq" id="XP_010269117.1">
    <property type="nucleotide sequence ID" value="XM_010270815.1"/>
</dbReference>
<dbReference type="SMART" id="SM00054">
    <property type="entry name" value="EFh"/>
    <property type="match status" value="3"/>
</dbReference>
<dbReference type="eggNOG" id="KOG0027">
    <property type="taxonomic scope" value="Eukaryota"/>
</dbReference>
<dbReference type="Gene3D" id="1.10.238.10">
    <property type="entry name" value="EF-hand"/>
    <property type="match status" value="1"/>
</dbReference>
<dbReference type="GeneID" id="104605879"/>
<dbReference type="Proteomes" id="UP000189703">
    <property type="component" value="Unplaced"/>
</dbReference>
<reference evidence="5" key="1">
    <citation type="submission" date="2025-08" db="UniProtKB">
        <authorList>
            <consortium name="RefSeq"/>
        </authorList>
    </citation>
    <scope>IDENTIFICATION</scope>
</reference>
<name>A0A1U8B0Q7_NELNU</name>
<sequence>MSGGHLQHSDLERIFLRLDVNGDGRLSIDELVWLLDKVGGHIVPGDLEEIVGEKSLDLEEFILFCKSISDPVEEADEDLMQAFKVFDLNNDGFISCEELQSVLVRLGLWSENDGGCEQIVCRFDTNSDGQLDFEEFKQMMLLSIT</sequence>